<dbReference type="Proteomes" id="UP000247763">
    <property type="component" value="Chromosome"/>
</dbReference>
<feature type="signal peptide" evidence="1">
    <location>
        <begin position="1"/>
        <end position="20"/>
    </location>
</feature>
<reference evidence="3" key="1">
    <citation type="submission" date="2018-05" db="EMBL/GenBank/DDBJ databases">
        <title>Genome sequencing of Phenylobacterium sp. HYN0004.</title>
        <authorList>
            <person name="Yi H."/>
            <person name="Baek C."/>
        </authorList>
    </citation>
    <scope>NUCLEOTIDE SEQUENCE [LARGE SCALE GENOMIC DNA]</scope>
    <source>
        <strain evidence="3">HYN0004</strain>
    </source>
</reference>
<proteinExistence type="predicted"/>
<dbReference type="OrthoDB" id="7190421at2"/>
<dbReference type="EMBL" id="CP029479">
    <property type="protein sequence ID" value="AWM78720.1"/>
    <property type="molecule type" value="Genomic_DNA"/>
</dbReference>
<evidence type="ECO:0000313" key="3">
    <source>
        <dbReference type="Proteomes" id="UP000247763"/>
    </source>
</evidence>
<name>A0A2Z3I054_9CAUL</name>
<gene>
    <name evidence="2" type="ORF">HYN04_03605</name>
</gene>
<evidence type="ECO:0000313" key="2">
    <source>
        <dbReference type="EMBL" id="AWM78720.1"/>
    </source>
</evidence>
<evidence type="ECO:0000256" key="1">
    <source>
        <dbReference type="SAM" id="SignalP"/>
    </source>
</evidence>
<sequence>MAVLAAVAGLLLAAVAALFAAATVVVAAVVGTALLGLAALAGRLRRQPASVTRGPMGEDGVIEARKVGGHEWVAYGWSDRDSPER</sequence>
<feature type="chain" id="PRO_5016362443" evidence="1">
    <location>
        <begin position="21"/>
        <end position="85"/>
    </location>
</feature>
<accession>A0A2Z3I054</accession>
<protein>
    <submittedName>
        <fullName evidence="2">Uncharacterized protein</fullName>
    </submittedName>
</protein>
<keyword evidence="1" id="KW-0732">Signal</keyword>
<dbReference type="AlphaFoldDB" id="A0A2Z3I054"/>
<keyword evidence="3" id="KW-1185">Reference proteome</keyword>
<organism evidence="2 3">
    <name type="scientific">Phenylobacterium parvum</name>
    <dbReference type="NCBI Taxonomy" id="2201350"/>
    <lineage>
        <taxon>Bacteria</taxon>
        <taxon>Pseudomonadati</taxon>
        <taxon>Pseudomonadota</taxon>
        <taxon>Alphaproteobacteria</taxon>
        <taxon>Caulobacterales</taxon>
        <taxon>Caulobacteraceae</taxon>
        <taxon>Phenylobacterium</taxon>
    </lineage>
</organism>
<dbReference type="KEGG" id="phb:HYN04_03605"/>